<feature type="transmembrane region" description="Helical" evidence="1">
    <location>
        <begin position="103"/>
        <end position="120"/>
    </location>
</feature>
<accession>A0ABQ6I318</accession>
<keyword evidence="1" id="KW-1133">Transmembrane helix</keyword>
<sequence length="226" mass="23570">MDAPARPHAPSAAPSRTAYAVPLDRAHLLVTAGVSVLGFVLVYLVEVGTEAGQRHDVVVFARFQAVPLGEHAGVIRDGVPILLGVAVVVLAVRAVIRRAVRPVVAQVVAVLLAAAGSEALKETLSRPFHGTFAYVENTFPSSHMATTAALACAVVALWGMPRWRAEATFVVVLLTLVAAVYNVTGFAHRPSDVVGGVLVATALQGFTLAAFGLEARRAPVRTAGDL</sequence>
<feature type="transmembrane region" description="Helical" evidence="1">
    <location>
        <begin position="26"/>
        <end position="45"/>
    </location>
</feature>
<dbReference type="Pfam" id="PF01569">
    <property type="entry name" value="PAP2"/>
    <property type="match status" value="1"/>
</dbReference>
<name>A0ABQ6I318_9MICO</name>
<organism evidence="3 4">
    <name type="scientific">Luteimicrobium album</name>
    <dbReference type="NCBI Taxonomy" id="1054550"/>
    <lineage>
        <taxon>Bacteria</taxon>
        <taxon>Bacillati</taxon>
        <taxon>Actinomycetota</taxon>
        <taxon>Actinomycetes</taxon>
        <taxon>Micrococcales</taxon>
        <taxon>Luteimicrobium</taxon>
    </lineage>
</organism>
<keyword evidence="4" id="KW-1185">Reference proteome</keyword>
<dbReference type="EMBL" id="BSUK01000001">
    <property type="protein sequence ID" value="GMA24905.1"/>
    <property type="molecule type" value="Genomic_DNA"/>
</dbReference>
<feature type="transmembrane region" description="Helical" evidence="1">
    <location>
        <begin position="193"/>
        <end position="213"/>
    </location>
</feature>
<dbReference type="Proteomes" id="UP001157091">
    <property type="component" value="Unassembled WGS sequence"/>
</dbReference>
<comment type="caution">
    <text evidence="3">The sequence shown here is derived from an EMBL/GenBank/DDBJ whole genome shotgun (WGS) entry which is preliminary data.</text>
</comment>
<reference evidence="4" key="1">
    <citation type="journal article" date="2019" name="Int. J. Syst. Evol. Microbiol.">
        <title>The Global Catalogue of Microorganisms (GCM) 10K type strain sequencing project: providing services to taxonomists for standard genome sequencing and annotation.</title>
        <authorList>
            <consortium name="The Broad Institute Genomics Platform"/>
            <consortium name="The Broad Institute Genome Sequencing Center for Infectious Disease"/>
            <person name="Wu L."/>
            <person name="Ma J."/>
        </authorList>
    </citation>
    <scope>NUCLEOTIDE SEQUENCE [LARGE SCALE GENOMIC DNA]</scope>
    <source>
        <strain evidence="4">NBRC 106348</strain>
    </source>
</reference>
<dbReference type="InterPro" id="IPR000326">
    <property type="entry name" value="PAP2/HPO"/>
</dbReference>
<dbReference type="RefSeq" id="WP_284293600.1">
    <property type="nucleotide sequence ID" value="NZ_BSUK01000001.1"/>
</dbReference>
<feature type="transmembrane region" description="Helical" evidence="1">
    <location>
        <begin position="78"/>
        <end position="96"/>
    </location>
</feature>
<protein>
    <recommendedName>
        <fullName evidence="2">Phosphatidic acid phosphatase type 2/haloperoxidase domain-containing protein</fullName>
    </recommendedName>
</protein>
<gene>
    <name evidence="3" type="ORF">GCM10025864_26640</name>
</gene>
<evidence type="ECO:0000313" key="4">
    <source>
        <dbReference type="Proteomes" id="UP001157091"/>
    </source>
</evidence>
<feature type="domain" description="Phosphatidic acid phosphatase type 2/haloperoxidase" evidence="2">
    <location>
        <begin position="108"/>
        <end position="209"/>
    </location>
</feature>
<feature type="transmembrane region" description="Helical" evidence="1">
    <location>
        <begin position="140"/>
        <end position="160"/>
    </location>
</feature>
<dbReference type="SUPFAM" id="SSF48317">
    <property type="entry name" value="Acid phosphatase/Vanadium-dependent haloperoxidase"/>
    <property type="match status" value="1"/>
</dbReference>
<evidence type="ECO:0000256" key="1">
    <source>
        <dbReference type="SAM" id="Phobius"/>
    </source>
</evidence>
<dbReference type="Gene3D" id="1.20.144.10">
    <property type="entry name" value="Phosphatidic acid phosphatase type 2/haloperoxidase"/>
    <property type="match status" value="1"/>
</dbReference>
<feature type="transmembrane region" description="Helical" evidence="1">
    <location>
        <begin position="167"/>
        <end position="187"/>
    </location>
</feature>
<keyword evidence="1" id="KW-0472">Membrane</keyword>
<evidence type="ECO:0000259" key="2">
    <source>
        <dbReference type="Pfam" id="PF01569"/>
    </source>
</evidence>
<keyword evidence="1" id="KW-0812">Transmembrane</keyword>
<evidence type="ECO:0000313" key="3">
    <source>
        <dbReference type="EMBL" id="GMA24905.1"/>
    </source>
</evidence>
<proteinExistence type="predicted"/>
<dbReference type="InterPro" id="IPR036938">
    <property type="entry name" value="PAP2/HPO_sf"/>
</dbReference>